<dbReference type="PANTHER" id="PTHR22807:SF30">
    <property type="entry name" value="28S RRNA (CYTOSINE(4447)-C(5))-METHYLTRANSFERASE-RELATED"/>
    <property type="match status" value="1"/>
</dbReference>
<dbReference type="PANTHER" id="PTHR22807">
    <property type="entry name" value="NOP2 YEAST -RELATED NOL1/NOP2/FMU SUN DOMAIN-CONTAINING"/>
    <property type="match status" value="1"/>
</dbReference>
<reference evidence="8 9" key="1">
    <citation type="journal article" date="2020" name="Microorganisms">
        <title>Osmotic Adaptation and Compatible Solute Biosynthesis of Phototrophic Bacteria as Revealed from Genome Analyses.</title>
        <authorList>
            <person name="Imhoff J.F."/>
            <person name="Rahn T."/>
            <person name="Kunzel S."/>
            <person name="Keller A."/>
            <person name="Neulinger S.C."/>
        </authorList>
    </citation>
    <scope>NUCLEOTIDE SEQUENCE [LARGE SCALE GENOMIC DNA]</scope>
    <source>
        <strain evidence="8 9">DSM 9895</strain>
    </source>
</reference>
<dbReference type="RefSeq" id="WP_200339638.1">
    <property type="nucleotide sequence ID" value="NZ_NRRL01000007.1"/>
</dbReference>
<dbReference type="Gene3D" id="3.40.50.150">
    <property type="entry name" value="Vaccinia Virus protein VP39"/>
    <property type="match status" value="1"/>
</dbReference>
<dbReference type="PROSITE" id="PS51686">
    <property type="entry name" value="SAM_MT_RSMB_NOP"/>
    <property type="match status" value="1"/>
</dbReference>
<feature type="binding site" evidence="5">
    <location>
        <position position="177"/>
    </location>
    <ligand>
        <name>S-adenosyl-L-methionine</name>
        <dbReference type="ChEBI" id="CHEBI:59789"/>
    </ligand>
</feature>
<evidence type="ECO:0000256" key="5">
    <source>
        <dbReference type="PROSITE-ProRule" id="PRU01023"/>
    </source>
</evidence>
<feature type="binding site" evidence="5">
    <location>
        <position position="150"/>
    </location>
    <ligand>
        <name>S-adenosyl-L-methionine</name>
        <dbReference type="ChEBI" id="CHEBI:59789"/>
    </ligand>
</feature>
<evidence type="ECO:0000256" key="2">
    <source>
        <dbReference type="ARBA" id="ARBA00022679"/>
    </source>
</evidence>
<dbReference type="Proteomes" id="UP001296873">
    <property type="component" value="Unassembled WGS sequence"/>
</dbReference>
<dbReference type="Pfam" id="PF01189">
    <property type="entry name" value="Methyltr_RsmB-F"/>
    <property type="match status" value="1"/>
</dbReference>
<keyword evidence="2 5" id="KW-0808">Transferase</keyword>
<keyword evidence="1 5" id="KW-0489">Methyltransferase</keyword>
<evidence type="ECO:0000256" key="6">
    <source>
        <dbReference type="SAM" id="MobiDB-lite"/>
    </source>
</evidence>
<feature type="domain" description="SAM-dependent MTase RsmB/NOP-type" evidence="7">
    <location>
        <begin position="36"/>
        <end position="321"/>
    </location>
</feature>
<protein>
    <recommendedName>
        <fullName evidence="7">SAM-dependent MTase RsmB/NOP-type domain-containing protein</fullName>
    </recommendedName>
</protein>
<organism evidence="8 9">
    <name type="scientific">Rhodovibrio sodomensis</name>
    <dbReference type="NCBI Taxonomy" id="1088"/>
    <lineage>
        <taxon>Bacteria</taxon>
        <taxon>Pseudomonadati</taxon>
        <taxon>Pseudomonadota</taxon>
        <taxon>Alphaproteobacteria</taxon>
        <taxon>Rhodospirillales</taxon>
        <taxon>Rhodovibrionaceae</taxon>
        <taxon>Rhodovibrio</taxon>
    </lineage>
</organism>
<evidence type="ECO:0000256" key="3">
    <source>
        <dbReference type="ARBA" id="ARBA00022691"/>
    </source>
</evidence>
<name>A0ABS1DBA5_9PROT</name>
<dbReference type="Gene3D" id="3.30.70.1170">
    <property type="entry name" value="Sun protein, domain 3"/>
    <property type="match status" value="1"/>
</dbReference>
<dbReference type="CDD" id="cd02440">
    <property type="entry name" value="AdoMet_MTases"/>
    <property type="match status" value="1"/>
</dbReference>
<dbReference type="InterPro" id="IPR001678">
    <property type="entry name" value="MeTrfase_RsmB-F_NOP2_dom"/>
</dbReference>
<accession>A0ABS1DBA5</accession>
<comment type="similarity">
    <text evidence="5">Belongs to the class I-like SAM-binding methyltransferase superfamily. RsmB/NOP family.</text>
</comment>
<dbReference type="InterPro" id="IPR049560">
    <property type="entry name" value="MeTrfase_RsmB-F_NOP2_cat"/>
</dbReference>
<feature type="binding site" evidence="5">
    <location>
        <begin position="126"/>
        <end position="132"/>
    </location>
    <ligand>
        <name>S-adenosyl-L-methionine</name>
        <dbReference type="ChEBI" id="CHEBI:59789"/>
    </ligand>
</feature>
<keyword evidence="9" id="KW-1185">Reference proteome</keyword>
<feature type="region of interest" description="Disordered" evidence="6">
    <location>
        <begin position="379"/>
        <end position="400"/>
    </location>
</feature>
<dbReference type="SUPFAM" id="SSF53335">
    <property type="entry name" value="S-adenosyl-L-methionine-dependent methyltransferases"/>
    <property type="match status" value="1"/>
</dbReference>
<evidence type="ECO:0000256" key="4">
    <source>
        <dbReference type="ARBA" id="ARBA00022884"/>
    </source>
</evidence>
<dbReference type="PRINTS" id="PR02008">
    <property type="entry name" value="RCMTFAMILY"/>
</dbReference>
<feature type="active site" description="Nucleophile" evidence="5">
    <location>
        <position position="247"/>
    </location>
</feature>
<keyword evidence="4 5" id="KW-0694">RNA-binding</keyword>
<keyword evidence="3 5" id="KW-0949">S-adenosyl-L-methionine</keyword>
<evidence type="ECO:0000313" key="8">
    <source>
        <dbReference type="EMBL" id="MBK1667499.1"/>
    </source>
</evidence>
<evidence type="ECO:0000313" key="9">
    <source>
        <dbReference type="Proteomes" id="UP001296873"/>
    </source>
</evidence>
<gene>
    <name evidence="8" type="ORF">CKO28_05570</name>
</gene>
<dbReference type="InterPro" id="IPR023267">
    <property type="entry name" value="RCMT"/>
</dbReference>
<dbReference type="InterPro" id="IPR029063">
    <property type="entry name" value="SAM-dependent_MTases_sf"/>
</dbReference>
<dbReference type="EMBL" id="NRRL01000007">
    <property type="protein sequence ID" value="MBK1667499.1"/>
    <property type="molecule type" value="Genomic_DNA"/>
</dbReference>
<proteinExistence type="inferred from homology"/>
<comment type="caution">
    <text evidence="8">The sequence shown here is derived from an EMBL/GenBank/DDBJ whole genome shotgun (WGS) entry which is preliminary data.</text>
</comment>
<evidence type="ECO:0000259" key="7">
    <source>
        <dbReference type="PROSITE" id="PS51686"/>
    </source>
</evidence>
<sequence length="508" mass="53806">MSGAETKHPKHPEAIKARAEAVLARYKPLIADWDAFLDVLVRPKPTCIVANAARLDRDRLAGLLAGGPADLTPVPWDRAALRVPADARPGTWWAFLAGLYQVQEEASLLPTAMLDPQPGERVLDLCAAPGGKAARIAMAVGPEGTVIANEKEPRRLSAVRDKMKRLGLTNLTSTVHDGGDYPLEAGAFDRVLVDAPCTSEGTKFRQGAGYQGSEPEFLSWIAGQQAALLRRAAQLVKPGGRVVYATCSFAPEENEAVVDRVLAELDGGLQPVAVRPPGLQPAAPVASWGGRAFDPGVQAGLRLWPHTHRTGGFFAIAFDKPADAPPPAAPPSRHVDAWSGDPRQWIGPVLEKFDIAGDPLAGLRVIERGDDLQLVAAGHSAPAKPAPVSTGVPARRARNRTPKPSTALALMVGGGARARVVEVTAAQRDAYQRRQPIQPAPDQLAACQARAHLSDALRGAQDGGGDGMAGPAQGYVILRYRGVPLGVGFLRPGPPAEIESQFPRAWKL</sequence>
<evidence type="ECO:0000256" key="1">
    <source>
        <dbReference type="ARBA" id="ARBA00022603"/>
    </source>
</evidence>
<feature type="binding site" evidence="5">
    <location>
        <position position="194"/>
    </location>
    <ligand>
        <name>S-adenosyl-L-methionine</name>
        <dbReference type="ChEBI" id="CHEBI:59789"/>
    </ligand>
</feature>